<keyword evidence="2" id="KW-0732">Signal</keyword>
<proteinExistence type="predicted"/>
<evidence type="ECO:0000256" key="1">
    <source>
        <dbReference type="PIRSR" id="PIRSR639069-1"/>
    </source>
</evidence>
<dbReference type="GO" id="GO:0005976">
    <property type="term" value="P:polysaccharide metabolic process"/>
    <property type="evidence" value="ECO:0007669"/>
    <property type="project" value="TreeGrafter"/>
</dbReference>
<evidence type="ECO:0000313" key="5">
    <source>
        <dbReference type="Proteomes" id="UP000321204"/>
    </source>
</evidence>
<keyword evidence="5" id="KW-1185">Reference proteome</keyword>
<dbReference type="Proteomes" id="UP000321204">
    <property type="component" value="Chromosome"/>
</dbReference>
<dbReference type="PANTHER" id="PTHR40111">
    <property type="entry name" value="CEPHALOSPORIN-C DEACETYLASE"/>
    <property type="match status" value="1"/>
</dbReference>
<feature type="active site" description="Nucleophile" evidence="1">
    <location>
        <position position="299"/>
    </location>
</feature>
<dbReference type="RefSeq" id="WP_146786742.1">
    <property type="nucleotide sequence ID" value="NZ_BAABIO010000001.1"/>
</dbReference>
<dbReference type="InterPro" id="IPR039069">
    <property type="entry name" value="CE7"/>
</dbReference>
<evidence type="ECO:0000313" key="4">
    <source>
        <dbReference type="EMBL" id="QEC56302.1"/>
    </source>
</evidence>
<feature type="signal peptide" evidence="2">
    <location>
        <begin position="1"/>
        <end position="25"/>
    </location>
</feature>
<dbReference type="KEGG" id="fgg:FSB75_10490"/>
<dbReference type="GO" id="GO:0052689">
    <property type="term" value="F:carboxylic ester hydrolase activity"/>
    <property type="evidence" value="ECO:0007669"/>
    <property type="project" value="TreeGrafter"/>
</dbReference>
<protein>
    <submittedName>
        <fullName evidence="4">Acetylxylan esterase</fullName>
    </submittedName>
</protein>
<feature type="active site" description="Charge relay system" evidence="1">
    <location>
        <position position="413"/>
    </location>
</feature>
<evidence type="ECO:0000256" key="2">
    <source>
        <dbReference type="SAM" id="SignalP"/>
    </source>
</evidence>
<evidence type="ECO:0000259" key="3">
    <source>
        <dbReference type="Pfam" id="PF05448"/>
    </source>
</evidence>
<dbReference type="Pfam" id="PF05448">
    <property type="entry name" value="AXE1"/>
    <property type="match status" value="1"/>
</dbReference>
<feature type="domain" description="Acetyl xylan esterase" evidence="3">
    <location>
        <begin position="134"/>
        <end position="428"/>
    </location>
</feature>
<dbReference type="SUPFAM" id="SSF53474">
    <property type="entry name" value="alpha/beta-Hydrolases"/>
    <property type="match status" value="1"/>
</dbReference>
<dbReference type="PANTHER" id="PTHR40111:SF1">
    <property type="entry name" value="CEPHALOSPORIN-C DEACETYLASE"/>
    <property type="match status" value="1"/>
</dbReference>
<organism evidence="4 5">
    <name type="scientific">Flavisolibacter ginsenosidimutans</name>
    <dbReference type="NCBI Taxonomy" id="661481"/>
    <lineage>
        <taxon>Bacteria</taxon>
        <taxon>Pseudomonadati</taxon>
        <taxon>Bacteroidota</taxon>
        <taxon>Chitinophagia</taxon>
        <taxon>Chitinophagales</taxon>
        <taxon>Chitinophagaceae</taxon>
        <taxon>Flavisolibacter</taxon>
    </lineage>
</organism>
<feature type="active site" description="Charge relay system" evidence="1">
    <location>
        <position position="384"/>
    </location>
</feature>
<dbReference type="InterPro" id="IPR029058">
    <property type="entry name" value="AB_hydrolase_fold"/>
</dbReference>
<dbReference type="EMBL" id="CP042433">
    <property type="protein sequence ID" value="QEC56302.1"/>
    <property type="molecule type" value="Genomic_DNA"/>
</dbReference>
<feature type="chain" id="PRO_5022955068" evidence="2">
    <location>
        <begin position="26"/>
        <end position="435"/>
    </location>
</feature>
<dbReference type="OrthoDB" id="3668964at2"/>
<dbReference type="Gene3D" id="3.40.50.1820">
    <property type="entry name" value="alpha/beta hydrolase"/>
    <property type="match status" value="1"/>
</dbReference>
<dbReference type="AlphaFoldDB" id="A0A5B8UIQ3"/>
<gene>
    <name evidence="4" type="ORF">FSB75_10490</name>
</gene>
<reference evidence="4 5" key="1">
    <citation type="journal article" date="2015" name="Int. J. Syst. Evol. Microbiol.">
        <title>Flavisolibacter ginsenosidimutans sp. nov., with ginsenoside-converting activity isolated from soil used for cultivating ginseng.</title>
        <authorList>
            <person name="Zhao Y."/>
            <person name="Liu Q."/>
            <person name="Kang M.S."/>
            <person name="Jin F."/>
            <person name="Yu H."/>
            <person name="Im W.T."/>
        </authorList>
    </citation>
    <scope>NUCLEOTIDE SEQUENCE [LARGE SCALE GENOMIC DNA]</scope>
    <source>
        <strain evidence="4 5">Gsoil 636</strain>
    </source>
</reference>
<sequence length="435" mass="47903">MTGILKAKTLCVVCLLLLWSAALFAQTPDTSVSVKLDHPEWKYNVGEKAFFSIAVQCDGKEMANTVVHVEIGPEKMQPFVSKDTLLKNGRLIINGGTLAQPGFLRCTVTAKIDGKLYKGMATAAFSPESIVATAQLPTDFAAFWKNTIEQARKISFNTRMTLLPDRSTSVLNVYEVSIQSYRSGSRLYGILCVPKKDGHYPVVLKVPGAGVRAYRGDTALAEKGVITFEIGIHGIPVTLPNEVYYNLAFGPLYEYYFANINNRDQYYYKRVYAGCVRAVDFLLSLPQADSSRVAVYGGSQGGALAIVTAALHEKVRYVAALYPALSDLTGYLHGRAGGWPHVFSPSLHAAYENPDAIKTAGYYDVVNFARLLNVPGWYSWGYNDETCPPTTAYAVYNNIHAPKQLLVTKETGHWMSPLQAEEVSRWLLNVLQAGQ</sequence>
<name>A0A5B8UIQ3_9BACT</name>
<accession>A0A5B8UIQ3</accession>
<dbReference type="InterPro" id="IPR008391">
    <property type="entry name" value="AXE1_dom"/>
</dbReference>